<protein>
    <recommendedName>
        <fullName evidence="1">Rhodanese domain-containing protein</fullName>
    </recommendedName>
</protein>
<organism evidence="2 3">
    <name type="scientific">Methylobacterium gnaphalii</name>
    <dbReference type="NCBI Taxonomy" id="1010610"/>
    <lineage>
        <taxon>Bacteria</taxon>
        <taxon>Pseudomonadati</taxon>
        <taxon>Pseudomonadota</taxon>
        <taxon>Alphaproteobacteria</taxon>
        <taxon>Hyphomicrobiales</taxon>
        <taxon>Methylobacteriaceae</taxon>
        <taxon>Methylobacterium</taxon>
    </lineage>
</organism>
<comment type="caution">
    <text evidence="2">The sequence shown here is derived from an EMBL/GenBank/DDBJ whole genome shotgun (WGS) entry which is preliminary data.</text>
</comment>
<dbReference type="Pfam" id="PF00581">
    <property type="entry name" value="Rhodanese"/>
    <property type="match status" value="1"/>
</dbReference>
<sequence length="109" mass="12413">MHNTGLLDPSALSERWLVLDARSAENYRLGHWPRAIRVPVTDWETMAKQTNTDLAQDRHWRGSIGALGIDGRRPVAVYDDGRMTEAARVWFILQHFEWLPPSSMAAGPF</sequence>
<dbReference type="PROSITE" id="PS50206">
    <property type="entry name" value="RHODANESE_3"/>
    <property type="match status" value="1"/>
</dbReference>
<dbReference type="SUPFAM" id="SSF52821">
    <property type="entry name" value="Rhodanese/Cell cycle control phosphatase"/>
    <property type="match status" value="1"/>
</dbReference>
<evidence type="ECO:0000313" key="3">
    <source>
        <dbReference type="Proteomes" id="UP000321750"/>
    </source>
</evidence>
<dbReference type="Proteomes" id="UP000321750">
    <property type="component" value="Unassembled WGS sequence"/>
</dbReference>
<accession>A0A512JRA0</accession>
<name>A0A512JRA0_9HYPH</name>
<dbReference type="Gene3D" id="3.40.250.10">
    <property type="entry name" value="Rhodanese-like domain"/>
    <property type="match status" value="1"/>
</dbReference>
<evidence type="ECO:0000313" key="2">
    <source>
        <dbReference type="EMBL" id="GEP12484.1"/>
    </source>
</evidence>
<dbReference type="InterPro" id="IPR001763">
    <property type="entry name" value="Rhodanese-like_dom"/>
</dbReference>
<reference evidence="2 3" key="1">
    <citation type="submission" date="2019-07" db="EMBL/GenBank/DDBJ databases">
        <title>Whole genome shotgun sequence of Methylobacterium gnaphalii NBRC 107716.</title>
        <authorList>
            <person name="Hosoyama A."/>
            <person name="Uohara A."/>
            <person name="Ohji S."/>
            <person name="Ichikawa N."/>
        </authorList>
    </citation>
    <scope>NUCLEOTIDE SEQUENCE [LARGE SCALE GENOMIC DNA]</scope>
    <source>
        <strain evidence="2 3">NBRC 107716</strain>
    </source>
</reference>
<dbReference type="EMBL" id="BJZV01000044">
    <property type="protein sequence ID" value="GEP12484.1"/>
    <property type="molecule type" value="Genomic_DNA"/>
</dbReference>
<dbReference type="AlphaFoldDB" id="A0A512JRA0"/>
<gene>
    <name evidence="2" type="ORF">MGN01_43290</name>
</gene>
<feature type="domain" description="Rhodanese" evidence="1">
    <location>
        <begin position="12"/>
        <end position="95"/>
    </location>
</feature>
<proteinExistence type="predicted"/>
<keyword evidence="3" id="KW-1185">Reference proteome</keyword>
<evidence type="ECO:0000259" key="1">
    <source>
        <dbReference type="PROSITE" id="PS50206"/>
    </source>
</evidence>
<dbReference type="InterPro" id="IPR036873">
    <property type="entry name" value="Rhodanese-like_dom_sf"/>
</dbReference>